<keyword evidence="2" id="KW-1185">Reference proteome</keyword>
<dbReference type="Proteomes" id="UP000187181">
    <property type="component" value="Unassembled WGS sequence"/>
</dbReference>
<sequence length="284" mass="31768">MRTNVRKKSIKERWRYRRKKVGKRLLPLFAPLILSPSASMSAGKFVSIDKKAKADVTALSVVRFEQVSFDLYTQMNLGAEGLSYSAFNNALMGYYGMYNEGRLSDKGILTVVDFTKPSNEKRLWVLDLINREVLYNTYVAHGRNSGEVQAQEFSNEHKSFMSSVGFYVTDDIYHGKHGKSLRLDGLDEGYNSNARDRSVVMHGAEYATEDFMNKYGRLGRSLGCPAVPLGEHESIIDSITGKTALYIHSGDEAYTSHYLDNANAMAGYLASTQPNPLPPAEFSI</sequence>
<evidence type="ECO:0000313" key="2">
    <source>
        <dbReference type="Proteomes" id="UP000187181"/>
    </source>
</evidence>
<proteinExistence type="predicted"/>
<dbReference type="InterPro" id="IPR032676">
    <property type="entry name" value="YkuD_2"/>
</dbReference>
<accession>A0A1R3WA94</accession>
<dbReference type="PANTHER" id="PTHR38477:SF1">
    <property type="entry name" value="MUREIN L,D-TRANSPEPTIDASE CATALYTIC DOMAIN FAMILY PROTEIN"/>
    <property type="match status" value="1"/>
</dbReference>
<dbReference type="EMBL" id="FTPP01000001">
    <property type="protein sequence ID" value="SIT74211.1"/>
    <property type="molecule type" value="Genomic_DNA"/>
</dbReference>
<reference evidence="2" key="1">
    <citation type="submission" date="2017-01" db="EMBL/GenBank/DDBJ databases">
        <authorList>
            <person name="Varghese N."/>
            <person name="Submissions S."/>
        </authorList>
    </citation>
    <scope>NUCLEOTIDE SEQUENCE [LARGE SCALE GENOMIC DNA]</scope>
    <source>
        <strain evidence="2">LP100</strain>
    </source>
</reference>
<dbReference type="AlphaFoldDB" id="A0A1R3WA94"/>
<gene>
    <name evidence="1" type="ORF">SAMN05444128_0081</name>
</gene>
<protein>
    <submittedName>
        <fullName evidence="1">L,D-transpeptidase catalytic domain</fullName>
    </submittedName>
</protein>
<dbReference type="Pfam" id="PF13645">
    <property type="entry name" value="YkuD_2"/>
    <property type="match status" value="1"/>
</dbReference>
<dbReference type="STRING" id="1317125.SAMN05444128_0081"/>
<name>A0A1R3WA94_9BACT</name>
<organism evidence="1 2">
    <name type="scientific">Pontibacter indicus</name>
    <dbReference type="NCBI Taxonomy" id="1317125"/>
    <lineage>
        <taxon>Bacteria</taxon>
        <taxon>Pseudomonadati</taxon>
        <taxon>Bacteroidota</taxon>
        <taxon>Cytophagia</taxon>
        <taxon>Cytophagales</taxon>
        <taxon>Hymenobacteraceae</taxon>
        <taxon>Pontibacter</taxon>
    </lineage>
</organism>
<dbReference type="RefSeq" id="WP_244554548.1">
    <property type="nucleotide sequence ID" value="NZ_FTPP01000001.1"/>
</dbReference>
<evidence type="ECO:0000313" key="1">
    <source>
        <dbReference type="EMBL" id="SIT74211.1"/>
    </source>
</evidence>
<dbReference type="PANTHER" id="PTHR38477">
    <property type="entry name" value="HYPOTHETICAL EXPORTED PROTEIN"/>
    <property type="match status" value="1"/>
</dbReference>